<dbReference type="AlphaFoldDB" id="A0A1S2N9J4"/>
<reference evidence="2 3" key="1">
    <citation type="submission" date="2014-10" db="EMBL/GenBank/DDBJ databases">
        <authorList>
            <person name="Seo M.-J."/>
            <person name="Seok Y.J."/>
            <person name="Cha I.-T."/>
        </authorList>
    </citation>
    <scope>NUCLEOTIDE SEQUENCE [LARGE SCALE GENOMIC DNA]</scope>
    <source>
        <strain evidence="2 3">NEU</strain>
    </source>
</reference>
<name>A0A1S2N9J4_9BURK</name>
<evidence type="ECO:0000313" key="3">
    <source>
        <dbReference type="Proteomes" id="UP000180246"/>
    </source>
</evidence>
<dbReference type="RefSeq" id="WP_071362613.1">
    <property type="nucleotide sequence ID" value="NZ_DAMCQJ010000026.1"/>
</dbReference>
<gene>
    <name evidence="2" type="ORF">LO55_3761</name>
</gene>
<dbReference type="PROSITE" id="PS51257">
    <property type="entry name" value="PROKAR_LIPOPROTEIN"/>
    <property type="match status" value="1"/>
</dbReference>
<feature type="chain" id="PRO_5010207910" evidence="1">
    <location>
        <begin position="18"/>
        <end position="80"/>
    </location>
</feature>
<dbReference type="EMBL" id="JRYB01000001">
    <property type="protein sequence ID" value="OIJ41002.1"/>
    <property type="molecule type" value="Genomic_DNA"/>
</dbReference>
<protein>
    <submittedName>
        <fullName evidence="2">Putative lipoprotein</fullName>
    </submittedName>
</protein>
<evidence type="ECO:0000256" key="1">
    <source>
        <dbReference type="SAM" id="SignalP"/>
    </source>
</evidence>
<sequence length="80" mass="8118">MKTILCASLLASLGILAGCATEGPATNGDSVRAMIASQTVPPQPRVERGSDARAAVAAYANYQNSYVTPTSQGDASAFGK</sequence>
<dbReference type="Proteomes" id="UP000180246">
    <property type="component" value="Unassembled WGS sequence"/>
</dbReference>
<keyword evidence="2" id="KW-0449">Lipoprotein</keyword>
<comment type="caution">
    <text evidence="2">The sequence shown here is derived from an EMBL/GenBank/DDBJ whole genome shotgun (WGS) entry which is preliminary data.</text>
</comment>
<organism evidence="2 3">
    <name type="scientific">Massilia timonae</name>
    <dbReference type="NCBI Taxonomy" id="47229"/>
    <lineage>
        <taxon>Bacteria</taxon>
        <taxon>Pseudomonadati</taxon>
        <taxon>Pseudomonadota</taxon>
        <taxon>Betaproteobacteria</taxon>
        <taxon>Burkholderiales</taxon>
        <taxon>Oxalobacteraceae</taxon>
        <taxon>Telluria group</taxon>
        <taxon>Massilia</taxon>
    </lineage>
</organism>
<proteinExistence type="predicted"/>
<feature type="signal peptide" evidence="1">
    <location>
        <begin position="1"/>
        <end position="17"/>
    </location>
</feature>
<keyword evidence="1" id="KW-0732">Signal</keyword>
<evidence type="ECO:0000313" key="2">
    <source>
        <dbReference type="EMBL" id="OIJ41002.1"/>
    </source>
</evidence>
<accession>A0A1S2N9J4</accession>